<accession>A0ABR2UJV2</accession>
<proteinExistence type="predicted"/>
<dbReference type="Proteomes" id="UP001408356">
    <property type="component" value="Unassembled WGS sequence"/>
</dbReference>
<evidence type="ECO:0000313" key="3">
    <source>
        <dbReference type="EMBL" id="KAK9414919.1"/>
    </source>
</evidence>
<dbReference type="EMBL" id="JARVKF010000420">
    <property type="protein sequence ID" value="KAK9414919.1"/>
    <property type="molecule type" value="Genomic_DNA"/>
</dbReference>
<feature type="domain" description="Helix-turn-helix" evidence="2">
    <location>
        <begin position="142"/>
        <end position="185"/>
    </location>
</feature>
<comment type="caution">
    <text evidence="3">The sequence shown here is derived from an EMBL/GenBank/DDBJ whole genome shotgun (WGS) entry which is preliminary data.</text>
</comment>
<feature type="compositionally biased region" description="Polar residues" evidence="1">
    <location>
        <begin position="62"/>
        <end position="73"/>
    </location>
</feature>
<evidence type="ECO:0000313" key="4">
    <source>
        <dbReference type="Proteomes" id="UP001408356"/>
    </source>
</evidence>
<dbReference type="InterPro" id="IPR054448">
    <property type="entry name" value="HTH_put_ascomycetes"/>
</dbReference>
<keyword evidence="4" id="KW-1185">Reference proteome</keyword>
<feature type="compositionally biased region" description="Polar residues" evidence="1">
    <location>
        <begin position="1"/>
        <end position="13"/>
    </location>
</feature>
<organism evidence="3 4">
    <name type="scientific">Seiridium unicorne</name>
    <dbReference type="NCBI Taxonomy" id="138068"/>
    <lineage>
        <taxon>Eukaryota</taxon>
        <taxon>Fungi</taxon>
        <taxon>Dikarya</taxon>
        <taxon>Ascomycota</taxon>
        <taxon>Pezizomycotina</taxon>
        <taxon>Sordariomycetes</taxon>
        <taxon>Xylariomycetidae</taxon>
        <taxon>Amphisphaeriales</taxon>
        <taxon>Sporocadaceae</taxon>
        <taxon>Seiridium</taxon>
    </lineage>
</organism>
<protein>
    <recommendedName>
        <fullName evidence="2">Helix-turn-helix domain-containing protein</fullName>
    </recommendedName>
</protein>
<gene>
    <name evidence="3" type="ORF">SUNI508_10689</name>
</gene>
<feature type="compositionally biased region" description="Polar residues" evidence="1">
    <location>
        <begin position="81"/>
        <end position="92"/>
    </location>
</feature>
<evidence type="ECO:0000259" key="2">
    <source>
        <dbReference type="Pfam" id="PF22943"/>
    </source>
</evidence>
<dbReference type="Pfam" id="PF22943">
    <property type="entry name" value="HTH_68"/>
    <property type="match status" value="1"/>
</dbReference>
<sequence>MGSKASKTAQSATRKFPARAPGAVPPSARPAAPRAPSQTPGGSSEASLTKNQEILADGTDPDSMTNPAFSQRLKQMGVATPSPTLSNSSTATPGPPAPRSSPLGPSYPSASHNQTLNALEARQRLEEQIELQFENPAAGREFADVGTLRQALMMRKRGLAAADVEKRLRLKAGVVAKIESGGVIAPLTI</sequence>
<feature type="compositionally biased region" description="Polar residues" evidence="1">
    <location>
        <begin position="37"/>
        <end position="52"/>
    </location>
</feature>
<feature type="region of interest" description="Disordered" evidence="1">
    <location>
        <begin position="1"/>
        <end position="112"/>
    </location>
</feature>
<name>A0ABR2UJV2_9PEZI</name>
<reference evidence="3 4" key="1">
    <citation type="journal article" date="2024" name="J. Plant Pathol.">
        <title>Sequence and assembly of the genome of Seiridium unicorne, isolate CBS 538.82, causal agent of cypress canker disease.</title>
        <authorList>
            <person name="Scali E."/>
            <person name="Rocca G.D."/>
            <person name="Danti R."/>
            <person name="Garbelotto M."/>
            <person name="Barberini S."/>
            <person name="Baroncelli R."/>
            <person name="Emiliani G."/>
        </authorList>
    </citation>
    <scope>NUCLEOTIDE SEQUENCE [LARGE SCALE GENOMIC DNA]</scope>
    <source>
        <strain evidence="3 4">BM-138-508</strain>
    </source>
</reference>
<evidence type="ECO:0000256" key="1">
    <source>
        <dbReference type="SAM" id="MobiDB-lite"/>
    </source>
</evidence>